<dbReference type="RefSeq" id="WP_377360948.1">
    <property type="nucleotide sequence ID" value="NZ_JBHTCM010000028.1"/>
</dbReference>
<name>A0ABW2L1F4_9PROT</name>
<proteinExistence type="predicted"/>
<organism evidence="1 2">
    <name type="scientific">Rhodocista pekingensis</name>
    <dbReference type="NCBI Taxonomy" id="201185"/>
    <lineage>
        <taxon>Bacteria</taxon>
        <taxon>Pseudomonadati</taxon>
        <taxon>Pseudomonadota</taxon>
        <taxon>Alphaproteobacteria</taxon>
        <taxon>Rhodospirillales</taxon>
        <taxon>Azospirillaceae</taxon>
        <taxon>Rhodocista</taxon>
    </lineage>
</organism>
<gene>
    <name evidence="1" type="ORF">ACFQPS_19515</name>
</gene>
<dbReference type="Proteomes" id="UP001596456">
    <property type="component" value="Unassembled WGS sequence"/>
</dbReference>
<reference evidence="2" key="1">
    <citation type="journal article" date="2019" name="Int. J. Syst. Evol. Microbiol.">
        <title>The Global Catalogue of Microorganisms (GCM) 10K type strain sequencing project: providing services to taxonomists for standard genome sequencing and annotation.</title>
        <authorList>
            <consortium name="The Broad Institute Genomics Platform"/>
            <consortium name="The Broad Institute Genome Sequencing Center for Infectious Disease"/>
            <person name="Wu L."/>
            <person name="Ma J."/>
        </authorList>
    </citation>
    <scope>NUCLEOTIDE SEQUENCE [LARGE SCALE GENOMIC DNA]</scope>
    <source>
        <strain evidence="2">CGMCC 1.16275</strain>
    </source>
</reference>
<evidence type="ECO:0000313" key="2">
    <source>
        <dbReference type="Proteomes" id="UP001596456"/>
    </source>
</evidence>
<protein>
    <submittedName>
        <fullName evidence="1">Uncharacterized protein</fullName>
    </submittedName>
</protein>
<dbReference type="EMBL" id="JBHTCM010000028">
    <property type="protein sequence ID" value="MFC7335366.1"/>
    <property type="molecule type" value="Genomic_DNA"/>
</dbReference>
<sequence length="81" mass="8921">MTEDAAARYEAMRNRLAGLVEAELAVATLAQSVTSLLHDTAARDQAGTLLRDLRDLLDRASTEAETDLQTWRAERGIHPDD</sequence>
<evidence type="ECO:0000313" key="1">
    <source>
        <dbReference type="EMBL" id="MFC7335366.1"/>
    </source>
</evidence>
<keyword evidence="2" id="KW-1185">Reference proteome</keyword>
<accession>A0ABW2L1F4</accession>
<comment type="caution">
    <text evidence="1">The sequence shown here is derived from an EMBL/GenBank/DDBJ whole genome shotgun (WGS) entry which is preliminary data.</text>
</comment>